<evidence type="ECO:0000256" key="1">
    <source>
        <dbReference type="SAM" id="SignalP"/>
    </source>
</evidence>
<evidence type="ECO:0008006" key="4">
    <source>
        <dbReference type="Google" id="ProtNLM"/>
    </source>
</evidence>
<organism evidence="2 3">
    <name type="scientific">Paenibacillus tritici</name>
    <dbReference type="NCBI Taxonomy" id="1873425"/>
    <lineage>
        <taxon>Bacteria</taxon>
        <taxon>Bacillati</taxon>
        <taxon>Bacillota</taxon>
        <taxon>Bacilli</taxon>
        <taxon>Bacillales</taxon>
        <taxon>Paenibacillaceae</taxon>
        <taxon>Paenibacillus</taxon>
    </lineage>
</organism>
<feature type="signal peptide" evidence="1">
    <location>
        <begin position="1"/>
        <end position="21"/>
    </location>
</feature>
<reference evidence="2 3" key="1">
    <citation type="submission" date="2020-05" db="EMBL/GenBank/DDBJ databases">
        <title>Paenibacillus glebae, sp. nov., Paenibacillus humi sp. nov., Paenibacillus pedi sp. nov., Paenibacillus terrestris sp. nov. and Paenibacillus terricola sp. nov., isolated from a forest top soil sample.</title>
        <authorList>
            <person name="Qi S."/>
            <person name="Carlier A."/>
            <person name="Cnockaert M."/>
            <person name="Vandamme P."/>
        </authorList>
    </citation>
    <scope>NUCLEOTIDE SEQUENCE [LARGE SCALE GENOMIC DNA]</scope>
    <source>
        <strain evidence="2 3">LMG 29502</strain>
    </source>
</reference>
<dbReference type="Proteomes" id="UP000711047">
    <property type="component" value="Unassembled WGS sequence"/>
</dbReference>
<keyword evidence="3" id="KW-1185">Reference proteome</keyword>
<keyword evidence="1" id="KW-0732">Signal</keyword>
<proteinExistence type="predicted"/>
<gene>
    <name evidence="2" type="ORF">HQN87_16510</name>
</gene>
<feature type="chain" id="PRO_5046050461" description="Bacterial toxin 44 domain-containing protein" evidence="1">
    <location>
        <begin position="22"/>
        <end position="266"/>
    </location>
</feature>
<comment type="caution">
    <text evidence="2">The sequence shown here is derived from an EMBL/GenBank/DDBJ whole genome shotgun (WGS) entry which is preliminary data.</text>
</comment>
<dbReference type="EMBL" id="JABMKX010000008">
    <property type="protein sequence ID" value="NQX46942.1"/>
    <property type="molecule type" value="Genomic_DNA"/>
</dbReference>
<accession>A0ABX2DQQ0</accession>
<dbReference type="RefSeq" id="WP_173135572.1">
    <property type="nucleotide sequence ID" value="NZ_JABMKX010000008.1"/>
</dbReference>
<protein>
    <recommendedName>
        <fullName evidence="4">Bacterial toxin 44 domain-containing protein</fullName>
    </recommendedName>
</protein>
<sequence>MKKIFTLATLMFFLISSLVSASPQNENKSKNDEIMEIHQTVVSKGLAMIDNAGKIAINTNALQLGVDEFLFNKYLENMDSINFAIEIGGIHFDKDFNVKIGTKEEVIRDVFEKDQERTNELSFVVPFSDPGAPPTLSAYNIAYTNRNQMINYYQSLAGGIFGDPEAAYSATFGYWVARVQAGGAWDYKSVPGYTPYYKQWTMSLKYNNELHTSEWFGNYNYGFTGSVLFSLSALYAGADGAGYVWGNGPDDAADRQAVNQGNYESQ</sequence>
<evidence type="ECO:0000313" key="3">
    <source>
        <dbReference type="Proteomes" id="UP000711047"/>
    </source>
</evidence>
<name>A0ABX2DQQ0_9BACL</name>
<evidence type="ECO:0000313" key="2">
    <source>
        <dbReference type="EMBL" id="NQX46942.1"/>
    </source>
</evidence>